<keyword evidence="6" id="KW-0106">Calcium</keyword>
<sequence length="475" mass="54190">MFIKSTIIYLTLFILLINANNEEQIKSASADNEISTKELLPKIGLWGLQQQQPPLGGGLDLIGNGLLPQQQPFNLPSFPTHPNPFINNFYQPPPFNNYFLRSPYFIPPQTNPFYPYQNFPLFNSGIGTTPQYPLYQPQFPLGGPQLQLGGPQLPLGGLPGDFTFSKEIPSLASLKLKEANAEVVEDKPKKREDSIPVIEIRGEGKPMSAAQIRELEEMSNGGPLDIKVSKTWVPGDCPRKARRPDFVIFHFKGFSEAGKKFDQSYGREKDGIKIQLGVGMTMPGLDKGIKGMCDGELRKIEVPWRLSRKRKSKVWRFIPNDEHWLRFDVEAIKIEPWTIEGQFEWMDLNNDSKLTEDELTRFGYKMLKEFGKAWPNEDIDPVLASKYYIKYFDANNDGIINISEFKYIFERDLSIMESKRKNKNKIEGRKRDPGVQWILDFNNDGIVSVQEMDNADKILEGNPAILPGEKIKEEL</sequence>
<evidence type="ECO:0000256" key="2">
    <source>
        <dbReference type="ARBA" id="ARBA00013194"/>
    </source>
</evidence>
<dbReference type="WBParaSite" id="scaffold1773_cov370.g3616">
    <property type="protein sequence ID" value="scaffold1773_cov370.g3616"/>
    <property type="gene ID" value="scaffold1773_cov370.g3616"/>
</dbReference>
<evidence type="ECO:0000259" key="13">
    <source>
        <dbReference type="PROSITE" id="PS50222"/>
    </source>
</evidence>
<dbReference type="InterPro" id="IPR046357">
    <property type="entry name" value="PPIase_dom_sf"/>
</dbReference>
<accession>A0A915LVT5</accession>
<dbReference type="Gene3D" id="1.10.238.10">
    <property type="entry name" value="EF-hand"/>
    <property type="match status" value="1"/>
</dbReference>
<feature type="chain" id="PRO_5037364056" description="peptidylprolyl isomerase" evidence="11">
    <location>
        <begin position="20"/>
        <end position="475"/>
    </location>
</feature>
<keyword evidence="14" id="KW-1185">Reference proteome</keyword>
<evidence type="ECO:0000256" key="1">
    <source>
        <dbReference type="ARBA" id="ARBA00000971"/>
    </source>
</evidence>
<dbReference type="SUPFAM" id="SSF54534">
    <property type="entry name" value="FKBP-like"/>
    <property type="match status" value="1"/>
</dbReference>
<dbReference type="GO" id="GO:0005509">
    <property type="term" value="F:calcium ion binding"/>
    <property type="evidence" value="ECO:0007669"/>
    <property type="project" value="InterPro"/>
</dbReference>
<feature type="domain" description="PPIase FKBP-type" evidence="12">
    <location>
        <begin position="244"/>
        <end position="335"/>
    </location>
</feature>
<dbReference type="InterPro" id="IPR018247">
    <property type="entry name" value="EF_Hand_1_Ca_BS"/>
</dbReference>
<dbReference type="AlphaFoldDB" id="A0A915LVT5"/>
<dbReference type="SUPFAM" id="SSF47473">
    <property type="entry name" value="EF-hand"/>
    <property type="match status" value="1"/>
</dbReference>
<evidence type="ECO:0000259" key="12">
    <source>
        <dbReference type="PROSITE" id="PS50059"/>
    </source>
</evidence>
<evidence type="ECO:0000256" key="6">
    <source>
        <dbReference type="ARBA" id="ARBA00022837"/>
    </source>
</evidence>
<dbReference type="PROSITE" id="PS50222">
    <property type="entry name" value="EF_HAND_2"/>
    <property type="match status" value="1"/>
</dbReference>
<dbReference type="Gene3D" id="3.10.50.40">
    <property type="match status" value="1"/>
</dbReference>
<evidence type="ECO:0000256" key="5">
    <source>
        <dbReference type="ARBA" id="ARBA00022824"/>
    </source>
</evidence>
<keyword evidence="9 10" id="KW-0413">Isomerase</keyword>
<evidence type="ECO:0000256" key="10">
    <source>
        <dbReference type="PROSITE-ProRule" id="PRU00277"/>
    </source>
</evidence>
<dbReference type="CDD" id="cd00051">
    <property type="entry name" value="EFh"/>
    <property type="match status" value="1"/>
</dbReference>
<dbReference type="PROSITE" id="PS50059">
    <property type="entry name" value="FKBP_PPIASE"/>
    <property type="match status" value="1"/>
</dbReference>
<evidence type="ECO:0000256" key="3">
    <source>
        <dbReference type="ARBA" id="ARBA00022729"/>
    </source>
</evidence>
<keyword evidence="5" id="KW-0256">Endoplasmic reticulum</keyword>
<dbReference type="Pfam" id="PF00254">
    <property type="entry name" value="FKBP_C"/>
    <property type="match status" value="1"/>
</dbReference>
<proteinExistence type="predicted"/>
<evidence type="ECO:0000256" key="7">
    <source>
        <dbReference type="ARBA" id="ARBA00023110"/>
    </source>
</evidence>
<keyword evidence="4" id="KW-0677">Repeat</keyword>
<dbReference type="GO" id="GO:0003755">
    <property type="term" value="F:peptidyl-prolyl cis-trans isomerase activity"/>
    <property type="evidence" value="ECO:0007669"/>
    <property type="project" value="UniProtKB-KW"/>
</dbReference>
<keyword evidence="7 10" id="KW-0697">Rotamase</keyword>
<dbReference type="InterPro" id="IPR011992">
    <property type="entry name" value="EF-hand-dom_pair"/>
</dbReference>
<feature type="domain" description="EF-hand" evidence="13">
    <location>
        <begin position="380"/>
        <end position="415"/>
    </location>
</feature>
<evidence type="ECO:0000313" key="14">
    <source>
        <dbReference type="Proteomes" id="UP000887561"/>
    </source>
</evidence>
<name>A0A915LVT5_MELJA</name>
<keyword evidence="3 11" id="KW-0732">Signal</keyword>
<organism evidence="14 15">
    <name type="scientific">Meloidogyne javanica</name>
    <name type="common">Root-knot nematode worm</name>
    <dbReference type="NCBI Taxonomy" id="6303"/>
    <lineage>
        <taxon>Eukaryota</taxon>
        <taxon>Metazoa</taxon>
        <taxon>Ecdysozoa</taxon>
        <taxon>Nematoda</taxon>
        <taxon>Chromadorea</taxon>
        <taxon>Rhabditida</taxon>
        <taxon>Tylenchina</taxon>
        <taxon>Tylenchomorpha</taxon>
        <taxon>Tylenchoidea</taxon>
        <taxon>Meloidogynidae</taxon>
        <taxon>Meloidogyninae</taxon>
        <taxon>Meloidogyne</taxon>
        <taxon>Meloidogyne incognita group</taxon>
    </lineage>
</organism>
<evidence type="ECO:0000313" key="15">
    <source>
        <dbReference type="WBParaSite" id="scaffold1773_cov370.g3616"/>
    </source>
</evidence>
<dbReference type="InterPro" id="IPR002048">
    <property type="entry name" value="EF_hand_dom"/>
</dbReference>
<reference evidence="15" key="1">
    <citation type="submission" date="2022-11" db="UniProtKB">
        <authorList>
            <consortium name="WormBaseParasite"/>
        </authorList>
    </citation>
    <scope>IDENTIFICATION</scope>
</reference>
<dbReference type="PROSITE" id="PS00018">
    <property type="entry name" value="EF_HAND_1"/>
    <property type="match status" value="2"/>
</dbReference>
<comment type="catalytic activity">
    <reaction evidence="1 10">
        <text>[protein]-peptidylproline (omega=180) = [protein]-peptidylproline (omega=0)</text>
        <dbReference type="Rhea" id="RHEA:16237"/>
        <dbReference type="Rhea" id="RHEA-COMP:10747"/>
        <dbReference type="Rhea" id="RHEA-COMP:10748"/>
        <dbReference type="ChEBI" id="CHEBI:83833"/>
        <dbReference type="ChEBI" id="CHEBI:83834"/>
        <dbReference type="EC" id="5.2.1.8"/>
    </reaction>
</comment>
<dbReference type="Proteomes" id="UP000887561">
    <property type="component" value="Unplaced"/>
</dbReference>
<dbReference type="PANTHER" id="PTHR46222">
    <property type="entry name" value="PEPTIDYL-PROLYL CIS-TRANS ISOMERASE FKBP7/14"/>
    <property type="match status" value="1"/>
</dbReference>
<evidence type="ECO:0000256" key="9">
    <source>
        <dbReference type="ARBA" id="ARBA00023235"/>
    </source>
</evidence>
<dbReference type="PANTHER" id="PTHR46222:SF3">
    <property type="entry name" value="PEPTIDYLPROLYL ISOMERASE"/>
    <property type="match status" value="1"/>
</dbReference>
<feature type="signal peptide" evidence="11">
    <location>
        <begin position="1"/>
        <end position="19"/>
    </location>
</feature>
<evidence type="ECO:0000256" key="4">
    <source>
        <dbReference type="ARBA" id="ARBA00022737"/>
    </source>
</evidence>
<keyword evidence="8" id="KW-0325">Glycoprotein</keyword>
<dbReference type="InterPro" id="IPR052273">
    <property type="entry name" value="PPIase_FKBP"/>
</dbReference>
<dbReference type="EC" id="5.2.1.8" evidence="2 10"/>
<evidence type="ECO:0000256" key="11">
    <source>
        <dbReference type="SAM" id="SignalP"/>
    </source>
</evidence>
<evidence type="ECO:0000256" key="8">
    <source>
        <dbReference type="ARBA" id="ARBA00023180"/>
    </source>
</evidence>
<dbReference type="GO" id="GO:0005783">
    <property type="term" value="C:endoplasmic reticulum"/>
    <property type="evidence" value="ECO:0007669"/>
    <property type="project" value="UniProtKB-ARBA"/>
</dbReference>
<protein>
    <recommendedName>
        <fullName evidence="2 10">peptidylprolyl isomerase</fullName>
        <ecNumber evidence="2 10">5.2.1.8</ecNumber>
    </recommendedName>
</protein>
<dbReference type="InterPro" id="IPR001179">
    <property type="entry name" value="PPIase_FKBP_dom"/>
</dbReference>